<comment type="caution">
    <text evidence="4">The sequence shown here is derived from an EMBL/GenBank/DDBJ whole genome shotgun (WGS) entry which is preliminary data.</text>
</comment>
<keyword evidence="1 4" id="KW-0489">Methyltransferase</keyword>
<dbReference type="PANTHER" id="PTHR47816">
    <property type="entry name" value="RIBOSOMAL RNA SMALL SUBUNIT METHYLTRANSFERASE C"/>
    <property type="match status" value="1"/>
</dbReference>
<accession>A0A1E5LGH3</accession>
<proteinExistence type="predicted"/>
<dbReference type="GO" id="GO:0032259">
    <property type="term" value="P:methylation"/>
    <property type="evidence" value="ECO:0007669"/>
    <property type="project" value="UniProtKB-KW"/>
</dbReference>
<dbReference type="CDD" id="cd02440">
    <property type="entry name" value="AdoMet_MTases"/>
    <property type="match status" value="1"/>
</dbReference>
<keyword evidence="5" id="KW-1185">Reference proteome</keyword>
<dbReference type="Proteomes" id="UP000095209">
    <property type="component" value="Unassembled WGS sequence"/>
</dbReference>
<dbReference type="Gene3D" id="3.40.50.150">
    <property type="entry name" value="Vaccinia Virus protein VP39"/>
    <property type="match status" value="1"/>
</dbReference>
<name>A0A1E5LGH3_9BACI</name>
<dbReference type="EMBL" id="MJEH01000015">
    <property type="protein sequence ID" value="OEH93179.1"/>
    <property type="molecule type" value="Genomic_DNA"/>
</dbReference>
<evidence type="ECO:0000313" key="5">
    <source>
        <dbReference type="Proteomes" id="UP000095209"/>
    </source>
</evidence>
<gene>
    <name evidence="4" type="ORF">BFG57_12960</name>
</gene>
<evidence type="ECO:0000256" key="2">
    <source>
        <dbReference type="ARBA" id="ARBA00022679"/>
    </source>
</evidence>
<feature type="domain" description="Methyltransferase small" evidence="3">
    <location>
        <begin position="29"/>
        <end position="195"/>
    </location>
</feature>
<dbReference type="PANTHER" id="PTHR47816:SF4">
    <property type="entry name" value="RIBOSOMAL RNA SMALL SUBUNIT METHYLTRANSFERASE C"/>
    <property type="match status" value="1"/>
</dbReference>
<organism evidence="4 5">
    <name type="scientific">Bacillus solimangrovi</name>
    <dbReference type="NCBI Taxonomy" id="1305675"/>
    <lineage>
        <taxon>Bacteria</taxon>
        <taxon>Bacillati</taxon>
        <taxon>Bacillota</taxon>
        <taxon>Bacilli</taxon>
        <taxon>Bacillales</taxon>
        <taxon>Bacillaceae</taxon>
        <taxon>Bacillus</taxon>
    </lineage>
</organism>
<sequence>MADHYFSDRPSSTHKPFSFSYQLRGFSFIFHSDSGVFSKKEIDFGSRLMIESFEEPNVEGSILDIGCGYGPVGLTLAKAFPERMITMTDINERAVQLAKQNAVGNKIENVQVFASNLFEQISSDEFSAILTNPPIRAGKNIVHKIFSESYDRLRENGELWVVIQKKQGAPSALEKIREQFAEVEVVAKKKGYYVIRAIKS</sequence>
<dbReference type="SUPFAM" id="SSF53335">
    <property type="entry name" value="S-adenosyl-L-methionine-dependent methyltransferases"/>
    <property type="match status" value="1"/>
</dbReference>
<evidence type="ECO:0000259" key="3">
    <source>
        <dbReference type="Pfam" id="PF05175"/>
    </source>
</evidence>
<evidence type="ECO:0000313" key="4">
    <source>
        <dbReference type="EMBL" id="OEH93179.1"/>
    </source>
</evidence>
<dbReference type="OrthoDB" id="9764961at2"/>
<evidence type="ECO:0000256" key="1">
    <source>
        <dbReference type="ARBA" id="ARBA00022603"/>
    </source>
</evidence>
<dbReference type="InterPro" id="IPR029063">
    <property type="entry name" value="SAM-dependent_MTases_sf"/>
</dbReference>
<dbReference type="STRING" id="1305675.BFG57_12960"/>
<dbReference type="RefSeq" id="WP_069716773.1">
    <property type="nucleotide sequence ID" value="NZ_MJEH01000015.1"/>
</dbReference>
<protein>
    <submittedName>
        <fullName evidence="4">16S rRNA methyltransferase</fullName>
    </submittedName>
</protein>
<dbReference type="Pfam" id="PF05175">
    <property type="entry name" value="MTS"/>
    <property type="match status" value="1"/>
</dbReference>
<dbReference type="AlphaFoldDB" id="A0A1E5LGH3"/>
<dbReference type="InterPro" id="IPR007848">
    <property type="entry name" value="Small_mtfrase_dom"/>
</dbReference>
<keyword evidence="2 4" id="KW-0808">Transferase</keyword>
<reference evidence="4 5" key="1">
    <citation type="submission" date="2016-08" db="EMBL/GenBank/DDBJ databases">
        <title>Genome of Bacillus solimangrovi GH2-4.</title>
        <authorList>
            <person name="Lim S."/>
            <person name="Kim B.-C."/>
        </authorList>
    </citation>
    <scope>NUCLEOTIDE SEQUENCE [LARGE SCALE GENOMIC DNA]</scope>
    <source>
        <strain evidence="4 5">GH2-4</strain>
    </source>
</reference>
<dbReference type="GO" id="GO:0008757">
    <property type="term" value="F:S-adenosylmethionine-dependent methyltransferase activity"/>
    <property type="evidence" value="ECO:0007669"/>
    <property type="project" value="InterPro"/>
</dbReference>
<dbReference type="InterPro" id="IPR046977">
    <property type="entry name" value="RsmC/RlmG"/>
</dbReference>